<evidence type="ECO:0000313" key="3">
    <source>
        <dbReference type="EMBL" id="GMH94510.1"/>
    </source>
</evidence>
<dbReference type="GO" id="GO:0005524">
    <property type="term" value="F:ATP binding"/>
    <property type="evidence" value="ECO:0007669"/>
    <property type="project" value="InterPro"/>
</dbReference>
<dbReference type="AlphaFoldDB" id="A0A9W7BY49"/>
<keyword evidence="4" id="KW-1185">Reference proteome</keyword>
<keyword evidence="2" id="KW-0812">Transmembrane</keyword>
<organism evidence="3 4">
    <name type="scientific">Triparma strigata</name>
    <dbReference type="NCBI Taxonomy" id="1606541"/>
    <lineage>
        <taxon>Eukaryota</taxon>
        <taxon>Sar</taxon>
        <taxon>Stramenopiles</taxon>
        <taxon>Ochrophyta</taxon>
        <taxon>Bolidophyceae</taxon>
        <taxon>Parmales</taxon>
        <taxon>Triparmaceae</taxon>
        <taxon>Triparma</taxon>
    </lineage>
</organism>
<dbReference type="GO" id="GO:0004176">
    <property type="term" value="F:ATP-dependent peptidase activity"/>
    <property type="evidence" value="ECO:0007669"/>
    <property type="project" value="InterPro"/>
</dbReference>
<dbReference type="GO" id="GO:0004222">
    <property type="term" value="F:metalloendopeptidase activity"/>
    <property type="evidence" value="ECO:0007669"/>
    <property type="project" value="InterPro"/>
</dbReference>
<feature type="compositionally biased region" description="Pro residues" evidence="1">
    <location>
        <begin position="104"/>
        <end position="114"/>
    </location>
</feature>
<dbReference type="OrthoDB" id="40154at2759"/>
<reference evidence="4" key="1">
    <citation type="journal article" date="2023" name="Commun. Biol.">
        <title>Genome analysis of Parmales, the sister group of diatoms, reveals the evolutionary specialization of diatoms from phago-mixotrophs to photoautotrophs.</title>
        <authorList>
            <person name="Ban H."/>
            <person name="Sato S."/>
            <person name="Yoshikawa S."/>
            <person name="Yamada K."/>
            <person name="Nakamura Y."/>
            <person name="Ichinomiya M."/>
            <person name="Sato N."/>
            <person name="Blanc-Mathieu R."/>
            <person name="Endo H."/>
            <person name="Kuwata A."/>
            <person name="Ogata H."/>
        </authorList>
    </citation>
    <scope>NUCLEOTIDE SEQUENCE [LARGE SCALE GENOMIC DNA]</scope>
    <source>
        <strain evidence="4">NIES 3701</strain>
    </source>
</reference>
<evidence type="ECO:0008006" key="5">
    <source>
        <dbReference type="Google" id="ProtNLM"/>
    </source>
</evidence>
<feature type="region of interest" description="Disordered" evidence="1">
    <location>
        <begin position="91"/>
        <end position="134"/>
    </location>
</feature>
<gene>
    <name evidence="3" type="ORF">TrST_g10956</name>
</gene>
<feature type="transmembrane region" description="Helical" evidence="2">
    <location>
        <begin position="48"/>
        <end position="73"/>
    </location>
</feature>
<evidence type="ECO:0000256" key="1">
    <source>
        <dbReference type="SAM" id="MobiDB-lite"/>
    </source>
</evidence>
<dbReference type="Gene3D" id="1.20.58.760">
    <property type="entry name" value="Peptidase M41"/>
    <property type="match status" value="1"/>
</dbReference>
<name>A0A9W7BY49_9STRA</name>
<comment type="caution">
    <text evidence="3">The sequence shown here is derived from an EMBL/GenBank/DDBJ whole genome shotgun (WGS) entry which is preliminary data.</text>
</comment>
<dbReference type="EMBL" id="BRXY01000431">
    <property type="protein sequence ID" value="GMH94510.1"/>
    <property type="molecule type" value="Genomic_DNA"/>
</dbReference>
<sequence length="480" mass="52588">MNLAWKAFKVTFIAVYSSTSFHHPAAAAIVAASPILVAEILILKQLQFFIACYMMLSWFLVLSFGIQCTVLVITSLNAFPANAFPATPTKFSQSGLGSPQDAPKSPPNTSPNPRGPTGFFNSITELPPPSGTRSNTDLTLLLPTFRSKSLTPKTLISSALQNPITIQKYATSFTTTLLLLLTVPLTQNLPPTTPLLLAWSIPLTPFLPLILSFISPSTLPSLFSTLTYNILPESRHTILLHESGHVLTSLLLGYNVTSTITKFGTGETVVVEKEENRGREMSEMLGFDTEGVGEGEAYTGPSTPSPQKQNFFDQVPTLSSTDPRRTWPYSGYTLPEIQSLSVIGLSGLASELIFTSRISSGSRNDLYTLNRIMEQSQEPLNELDRERIITQALVFCVTEIKRREGGIQMIYESLKNDKEYFEIDEARVEEKWDEGYIIPKDSKSGLKGLENFTGDDPLYIAIGVAGAFAAWASTGGLTLH</sequence>
<proteinExistence type="predicted"/>
<evidence type="ECO:0000256" key="2">
    <source>
        <dbReference type="SAM" id="Phobius"/>
    </source>
</evidence>
<dbReference type="InterPro" id="IPR037219">
    <property type="entry name" value="Peptidase_M41-like"/>
</dbReference>
<protein>
    <recommendedName>
        <fullName evidence="5">Peptidase M41 domain-containing protein</fullName>
    </recommendedName>
</protein>
<keyword evidence="2" id="KW-1133">Transmembrane helix</keyword>
<dbReference type="GO" id="GO:0006508">
    <property type="term" value="P:proteolysis"/>
    <property type="evidence" value="ECO:0007669"/>
    <property type="project" value="InterPro"/>
</dbReference>
<accession>A0A9W7BY49</accession>
<keyword evidence="2" id="KW-0472">Membrane</keyword>
<evidence type="ECO:0000313" key="4">
    <source>
        <dbReference type="Proteomes" id="UP001165085"/>
    </source>
</evidence>
<dbReference type="Proteomes" id="UP001165085">
    <property type="component" value="Unassembled WGS sequence"/>
</dbReference>